<dbReference type="OrthoDB" id="9809084at2"/>
<name>A0A2T0BK62_9CLOT</name>
<evidence type="ECO:0000256" key="1">
    <source>
        <dbReference type="ARBA" id="ARBA00022490"/>
    </source>
</evidence>
<keyword evidence="2 6" id="KW-0698">rRNA processing</keyword>
<gene>
    <name evidence="6 8" type="primary">rsmI</name>
    <name evidence="8" type="ORF">CLVI_01900</name>
</gene>
<dbReference type="EC" id="2.1.1.198" evidence="6"/>
<dbReference type="SUPFAM" id="SSF53790">
    <property type="entry name" value="Tetrapyrrole methylase"/>
    <property type="match status" value="1"/>
</dbReference>
<comment type="similarity">
    <text evidence="6">Belongs to the methyltransferase superfamily. RsmI family.</text>
</comment>
<proteinExistence type="inferred from homology"/>
<evidence type="ECO:0000256" key="2">
    <source>
        <dbReference type="ARBA" id="ARBA00022552"/>
    </source>
</evidence>
<dbReference type="PANTHER" id="PTHR46111:SF1">
    <property type="entry name" value="RIBOSOMAL RNA SMALL SUBUNIT METHYLTRANSFERASE I"/>
    <property type="match status" value="1"/>
</dbReference>
<evidence type="ECO:0000256" key="6">
    <source>
        <dbReference type="HAMAP-Rule" id="MF_01877"/>
    </source>
</evidence>
<dbReference type="InterPro" id="IPR035996">
    <property type="entry name" value="4pyrrol_Methylase_sf"/>
</dbReference>
<dbReference type="FunFam" id="3.40.1010.10:FF:000002">
    <property type="entry name" value="Ribosomal RNA small subunit methyltransferase I"/>
    <property type="match status" value="1"/>
</dbReference>
<comment type="function">
    <text evidence="6">Catalyzes the 2'-O-methylation of the ribose of cytidine 1402 (C1402) in 16S rRNA.</text>
</comment>
<dbReference type="Gene3D" id="3.30.950.10">
    <property type="entry name" value="Methyltransferase, Cobalt-precorrin-4 Transmethylase, Domain 2"/>
    <property type="match status" value="1"/>
</dbReference>
<dbReference type="Gene3D" id="3.40.1010.10">
    <property type="entry name" value="Cobalt-precorrin-4 Transmethylase, Domain 1"/>
    <property type="match status" value="1"/>
</dbReference>
<evidence type="ECO:0000256" key="3">
    <source>
        <dbReference type="ARBA" id="ARBA00022603"/>
    </source>
</evidence>
<protein>
    <recommendedName>
        <fullName evidence="6">Ribosomal RNA small subunit methyltransferase I</fullName>
        <ecNumber evidence="6">2.1.1.198</ecNumber>
    </recommendedName>
    <alternativeName>
        <fullName evidence="6">16S rRNA 2'-O-ribose C1402 methyltransferase</fullName>
    </alternativeName>
    <alternativeName>
        <fullName evidence="6">rRNA (cytidine-2'-O-)-methyltransferase RsmI</fullName>
    </alternativeName>
</protein>
<reference evidence="8 9" key="1">
    <citation type="submission" date="2018-03" db="EMBL/GenBank/DDBJ databases">
        <title>Genome sequence of Clostridium vincentii DSM 10228.</title>
        <authorList>
            <person name="Poehlein A."/>
            <person name="Daniel R."/>
        </authorList>
    </citation>
    <scope>NUCLEOTIDE SEQUENCE [LARGE SCALE GENOMIC DNA]</scope>
    <source>
        <strain evidence="8 9">DSM 10228</strain>
    </source>
</reference>
<dbReference type="InterPro" id="IPR014777">
    <property type="entry name" value="4pyrrole_Mease_sub1"/>
</dbReference>
<feature type="domain" description="Tetrapyrrole methylase" evidence="7">
    <location>
        <begin position="5"/>
        <end position="204"/>
    </location>
</feature>
<dbReference type="InterPro" id="IPR008189">
    <property type="entry name" value="rRNA_ssu_MeTfrase_I"/>
</dbReference>
<dbReference type="GO" id="GO:0070677">
    <property type="term" value="F:rRNA (cytosine-2'-O-)-methyltransferase activity"/>
    <property type="evidence" value="ECO:0007669"/>
    <property type="project" value="UniProtKB-UniRule"/>
</dbReference>
<dbReference type="PANTHER" id="PTHR46111">
    <property type="entry name" value="RIBOSOMAL RNA SMALL SUBUNIT METHYLTRANSFERASE I"/>
    <property type="match status" value="1"/>
</dbReference>
<dbReference type="EMBL" id="PVXQ01000002">
    <property type="protein sequence ID" value="PRR84264.1"/>
    <property type="molecule type" value="Genomic_DNA"/>
</dbReference>
<dbReference type="FunFam" id="3.30.950.10:FF:000002">
    <property type="entry name" value="Ribosomal RNA small subunit methyltransferase I"/>
    <property type="match status" value="1"/>
</dbReference>
<dbReference type="GO" id="GO:0005737">
    <property type="term" value="C:cytoplasm"/>
    <property type="evidence" value="ECO:0007669"/>
    <property type="project" value="UniProtKB-SubCell"/>
</dbReference>
<keyword evidence="9" id="KW-1185">Reference proteome</keyword>
<organism evidence="8 9">
    <name type="scientific">Clostridium vincentii</name>
    <dbReference type="NCBI Taxonomy" id="52704"/>
    <lineage>
        <taxon>Bacteria</taxon>
        <taxon>Bacillati</taxon>
        <taxon>Bacillota</taxon>
        <taxon>Clostridia</taxon>
        <taxon>Eubacteriales</taxon>
        <taxon>Clostridiaceae</taxon>
        <taxon>Clostridium</taxon>
    </lineage>
</organism>
<dbReference type="CDD" id="cd11648">
    <property type="entry name" value="RsmI"/>
    <property type="match status" value="1"/>
</dbReference>
<dbReference type="AlphaFoldDB" id="A0A2T0BK62"/>
<comment type="caution">
    <text evidence="8">The sequence shown here is derived from an EMBL/GenBank/DDBJ whole genome shotgun (WGS) entry which is preliminary data.</text>
</comment>
<dbReference type="Pfam" id="PF00590">
    <property type="entry name" value="TP_methylase"/>
    <property type="match status" value="1"/>
</dbReference>
<dbReference type="NCBIfam" id="TIGR00096">
    <property type="entry name" value="16S rRNA (cytidine(1402)-2'-O)-methyltransferase"/>
    <property type="match status" value="1"/>
</dbReference>
<dbReference type="PIRSF" id="PIRSF005917">
    <property type="entry name" value="MTase_YraL"/>
    <property type="match status" value="1"/>
</dbReference>
<comment type="subcellular location">
    <subcellularLocation>
        <location evidence="6">Cytoplasm</location>
    </subcellularLocation>
</comment>
<evidence type="ECO:0000256" key="5">
    <source>
        <dbReference type="ARBA" id="ARBA00022691"/>
    </source>
</evidence>
<keyword evidence="3 6" id="KW-0489">Methyltransferase</keyword>
<evidence type="ECO:0000256" key="4">
    <source>
        <dbReference type="ARBA" id="ARBA00022679"/>
    </source>
</evidence>
<dbReference type="HAMAP" id="MF_01877">
    <property type="entry name" value="16SrRNA_methyltr_I"/>
    <property type="match status" value="1"/>
</dbReference>
<sequence length="285" mass="32284">MIQGKVYLVPTPIGNLKDITLRALEVLKSVDIIAAEDTRQTLKLLNHFEIKKSLISYHQHNEQRKSEEILDIVNDGKDIAIVTDAGTPGISDPGAVLVRKCIENNIEFYVLPGATAITTAVVYSGLDTTKFLFRGFIPRETKDRKILFDEIKESKETLVFYESPHRLLSTLELLKNTLGNRNIAACRELTKLHEEIVRGSIQEVIDSFSQRGIKGEFVLVLEGKQQTEIDEENKKTWEDLTIEEHIYKLINEGLTKKEAIKKVAKDRGVHKNVVYKLAIELSSET</sequence>
<comment type="catalytic activity">
    <reaction evidence="6">
        <text>cytidine(1402) in 16S rRNA + S-adenosyl-L-methionine = 2'-O-methylcytidine(1402) in 16S rRNA + S-adenosyl-L-homocysteine + H(+)</text>
        <dbReference type="Rhea" id="RHEA:42924"/>
        <dbReference type="Rhea" id="RHEA-COMP:10285"/>
        <dbReference type="Rhea" id="RHEA-COMP:10286"/>
        <dbReference type="ChEBI" id="CHEBI:15378"/>
        <dbReference type="ChEBI" id="CHEBI:57856"/>
        <dbReference type="ChEBI" id="CHEBI:59789"/>
        <dbReference type="ChEBI" id="CHEBI:74495"/>
        <dbReference type="ChEBI" id="CHEBI:82748"/>
        <dbReference type="EC" id="2.1.1.198"/>
    </reaction>
</comment>
<keyword evidence="4 6" id="KW-0808">Transferase</keyword>
<evidence type="ECO:0000259" key="7">
    <source>
        <dbReference type="Pfam" id="PF00590"/>
    </source>
</evidence>
<dbReference type="InterPro" id="IPR014776">
    <property type="entry name" value="4pyrrole_Mease_sub2"/>
</dbReference>
<evidence type="ECO:0000313" key="8">
    <source>
        <dbReference type="EMBL" id="PRR84264.1"/>
    </source>
</evidence>
<dbReference type="InterPro" id="IPR000878">
    <property type="entry name" value="4pyrrol_Mease"/>
</dbReference>
<keyword evidence="5 6" id="KW-0949">S-adenosyl-L-methionine</keyword>
<accession>A0A2T0BK62</accession>
<dbReference type="RefSeq" id="WP_106058244.1">
    <property type="nucleotide sequence ID" value="NZ_PVXQ01000002.1"/>
</dbReference>
<dbReference type="Proteomes" id="UP000239471">
    <property type="component" value="Unassembled WGS sequence"/>
</dbReference>
<evidence type="ECO:0000313" key="9">
    <source>
        <dbReference type="Proteomes" id="UP000239471"/>
    </source>
</evidence>
<keyword evidence="1 6" id="KW-0963">Cytoplasm</keyword>